<dbReference type="InterPro" id="IPR026444">
    <property type="entry name" value="Secre_tail"/>
</dbReference>
<dbReference type="Gene3D" id="2.60.120.430">
    <property type="entry name" value="Galactose-binding lectin"/>
    <property type="match status" value="1"/>
</dbReference>
<evidence type="ECO:0000256" key="6">
    <source>
        <dbReference type="ARBA" id="ARBA00022989"/>
    </source>
</evidence>
<evidence type="ECO:0000256" key="10">
    <source>
        <dbReference type="SAM" id="MobiDB-lite"/>
    </source>
</evidence>
<dbReference type="SUPFAM" id="SSF103647">
    <property type="entry name" value="TSP type-3 repeat"/>
    <property type="match status" value="1"/>
</dbReference>
<evidence type="ECO:0000256" key="11">
    <source>
        <dbReference type="SAM" id="SignalP"/>
    </source>
</evidence>
<dbReference type="SUPFAM" id="SSF63829">
    <property type="entry name" value="Calcium-dependent phosphotriesterase"/>
    <property type="match status" value="1"/>
</dbReference>
<evidence type="ECO:0000313" key="13">
    <source>
        <dbReference type="EMBL" id="GAA4835473.1"/>
    </source>
</evidence>
<dbReference type="Gene3D" id="2.120.10.30">
    <property type="entry name" value="TolB, C-terminal domain"/>
    <property type="match status" value="1"/>
</dbReference>
<evidence type="ECO:0000256" key="1">
    <source>
        <dbReference type="ARBA" id="ARBA00004115"/>
    </source>
</evidence>
<comment type="similarity">
    <text evidence="2">Belongs to the malectin family.</text>
</comment>
<dbReference type="InterPro" id="IPR028974">
    <property type="entry name" value="TSP_type-3_rpt"/>
</dbReference>
<evidence type="ECO:0000256" key="4">
    <source>
        <dbReference type="ARBA" id="ARBA00022729"/>
    </source>
</evidence>
<dbReference type="EMBL" id="BAABJX010000032">
    <property type="protein sequence ID" value="GAA4835473.1"/>
    <property type="molecule type" value="Genomic_DNA"/>
</dbReference>
<keyword evidence="8" id="KW-0325">Glycoprotein</keyword>
<feature type="region of interest" description="Disordered" evidence="10">
    <location>
        <begin position="564"/>
        <end position="603"/>
    </location>
</feature>
<dbReference type="InterPro" id="IPR039155">
    <property type="entry name" value="MLEC"/>
</dbReference>
<keyword evidence="6" id="KW-1133">Transmembrane helix</keyword>
<evidence type="ECO:0000256" key="7">
    <source>
        <dbReference type="ARBA" id="ARBA00023136"/>
    </source>
</evidence>
<feature type="compositionally biased region" description="Acidic residues" evidence="10">
    <location>
        <begin position="574"/>
        <end position="591"/>
    </location>
</feature>
<feature type="signal peptide" evidence="11">
    <location>
        <begin position="1"/>
        <end position="19"/>
    </location>
</feature>
<dbReference type="SUPFAM" id="SSF49785">
    <property type="entry name" value="Galactose-binding domain-like"/>
    <property type="match status" value="1"/>
</dbReference>
<evidence type="ECO:0000256" key="8">
    <source>
        <dbReference type="ARBA" id="ARBA00023180"/>
    </source>
</evidence>
<feature type="domain" description="Malectin" evidence="12">
    <location>
        <begin position="956"/>
        <end position="1090"/>
    </location>
</feature>
<dbReference type="PANTHER" id="PTHR13460:SF0">
    <property type="entry name" value="MALECTIN"/>
    <property type="match status" value="1"/>
</dbReference>
<dbReference type="PANTHER" id="PTHR13460">
    <property type="match status" value="1"/>
</dbReference>
<organism evidence="13 14">
    <name type="scientific">Algivirga pacifica</name>
    <dbReference type="NCBI Taxonomy" id="1162670"/>
    <lineage>
        <taxon>Bacteria</taxon>
        <taxon>Pseudomonadati</taxon>
        <taxon>Bacteroidota</taxon>
        <taxon>Cytophagia</taxon>
        <taxon>Cytophagales</taxon>
        <taxon>Flammeovirgaceae</taxon>
        <taxon>Algivirga</taxon>
    </lineage>
</organism>
<keyword evidence="9" id="KW-0119">Carbohydrate metabolism</keyword>
<dbReference type="NCBIfam" id="TIGR04183">
    <property type="entry name" value="Por_Secre_tail"/>
    <property type="match status" value="1"/>
</dbReference>
<dbReference type="Gene3D" id="4.10.1080.10">
    <property type="entry name" value="TSP type-3 repeat"/>
    <property type="match status" value="1"/>
</dbReference>
<evidence type="ECO:0000256" key="9">
    <source>
        <dbReference type="ARBA" id="ARBA00023277"/>
    </source>
</evidence>
<comment type="caution">
    <text evidence="13">The sequence shown here is derived from an EMBL/GenBank/DDBJ whole genome shotgun (WGS) entry which is preliminary data.</text>
</comment>
<evidence type="ECO:0000256" key="2">
    <source>
        <dbReference type="ARBA" id="ARBA00009141"/>
    </source>
</evidence>
<accession>A0ABP9DAK1</accession>
<gene>
    <name evidence="13" type="ORF">GCM10023331_20910</name>
</gene>
<reference evidence="14" key="1">
    <citation type="journal article" date="2019" name="Int. J. Syst. Evol. Microbiol.">
        <title>The Global Catalogue of Microorganisms (GCM) 10K type strain sequencing project: providing services to taxonomists for standard genome sequencing and annotation.</title>
        <authorList>
            <consortium name="The Broad Institute Genomics Platform"/>
            <consortium name="The Broad Institute Genome Sequencing Center for Infectious Disease"/>
            <person name="Wu L."/>
            <person name="Ma J."/>
        </authorList>
    </citation>
    <scope>NUCLEOTIDE SEQUENCE [LARGE SCALE GENOMIC DNA]</scope>
    <source>
        <strain evidence="14">JCM 18326</strain>
    </source>
</reference>
<dbReference type="RefSeq" id="WP_345371562.1">
    <property type="nucleotide sequence ID" value="NZ_BAABJX010000032.1"/>
</dbReference>
<comment type="subcellular location">
    <subcellularLocation>
        <location evidence="1">Endoplasmic reticulum membrane</location>
        <topology evidence="1">Single-pass type I membrane protein</topology>
    </subcellularLocation>
</comment>
<dbReference type="Pfam" id="PF11721">
    <property type="entry name" value="Malectin"/>
    <property type="match status" value="1"/>
</dbReference>
<proteinExistence type="inferred from homology"/>
<feature type="chain" id="PRO_5047005720" description="Malectin domain-containing protein" evidence="11">
    <location>
        <begin position="20"/>
        <end position="1197"/>
    </location>
</feature>
<dbReference type="InterPro" id="IPR018247">
    <property type="entry name" value="EF_Hand_1_Ca_BS"/>
</dbReference>
<keyword evidence="14" id="KW-1185">Reference proteome</keyword>
<name>A0ABP9DAK1_9BACT</name>
<keyword evidence="3" id="KW-0812">Transmembrane</keyword>
<dbReference type="InterPro" id="IPR021720">
    <property type="entry name" value="Malectin_dom"/>
</dbReference>
<keyword evidence="5" id="KW-0256">Endoplasmic reticulum</keyword>
<dbReference type="InterPro" id="IPR011042">
    <property type="entry name" value="6-blade_b-propeller_TolB-like"/>
</dbReference>
<keyword evidence="4 11" id="KW-0732">Signal</keyword>
<dbReference type="Proteomes" id="UP001500298">
    <property type="component" value="Unassembled WGS sequence"/>
</dbReference>
<dbReference type="PROSITE" id="PS00018">
    <property type="entry name" value="EF_HAND_1"/>
    <property type="match status" value="1"/>
</dbReference>
<sequence>MKHLLALCCLLIPSLVLQAQQANFNFATLSGANIKQPTSLTFGPDGRLYVTEQYGNIYVYTIANNGGNYQVTATEKIDLVKKIPNYNDNGARNTNETSRLTTGILVAGTAAAPIVYVTSADGRSNGNDLDTNSGILSKLEKVGGQWQKVDLIRGLPRSREHHTINGMAINNNGTTLYMAVGGNTDAGAPGPGEFFHTPEYYLSASIIEINLTALNALPVWTDKRTGQKVVYDLPTLDDPNRPNITNASPDFPYPASHPYYNQTIDKGDPFGGGGGLNQAVLASSGSPISIYSTGYRNAYDVAFTKSGKLFTVDNGANGGKMPKIYNSNGGYKGNDPAKYNAGAGDYVTGEIGGELGKGTQDQLHYVPKGFYAGHPNPIRANPSKAGIYTYDKDGKLLSSNSGLMPGYLPNSPAEGKYIDHYNGADKSLATVFSSTNGLTEYQSGAFGGALNGSLIMAAMRDKDGNSNSYNRGMVLAMKPNANATSVTSIDTLATFDPSDVPLDVTVDSEGAIWTACYVSGRIVVLSPSGNNACLQPGDAGYDASADYDGDGFINSFEVQNGTNHCSAASTPADWDGDNTPDGADKDDDNDGISDIQDPFQIDKNNGLNTNLPVHLSFTPGVADGGFYNSGFTGMMSNGVTDYLDMTKGEIFTQNNPGVFGVKRVPNGDAYKTINSQQNAFQFGVNVDENTDPFIIHSRVNLSFTTPIEKPYYNIGIFLGDGTQDNYLKMVYQKKINEDPNIQVLTEKNAAPQVVTHQVSGLKSAVEIDFILRVNPKDSKVQAYISLDKGQTVKALGDPISIPKSWLSSEDQQGLAIGIISTVSGEGPDESAMWAFVNAVSEKDYYLGYPTKMVNFFPIVKGSGTATRSFSLGMANEEGAFPMKIESVQLEGNDAFSLENGNAKTVNSNATMDMVIKFDGSKSVGFKKANLKIKHSNGEVTIPVYGSITDALNGGSFINAGGEEYAMGGAIFVENTDNSTPLGARSVMSNTAKNKGINNTNNDALFYTKKVGKDFTYTATVPPGQYKLKLYFAELNQNAKVGDNVFNVVADGNILLQNFDVMEEAGEPLKALTKTFAITNTDGIIDLQFFTGIGGTGEAQVSAIGLEHYTDITAVVTEANMLKLYPNPANGTFSLENNGNLSGKVTFVNLQGAIMYQLDLLPGSKVNMPTSLLQGDMYLVRVAWDDGTYSVERLIINK</sequence>
<evidence type="ECO:0000313" key="14">
    <source>
        <dbReference type="Proteomes" id="UP001500298"/>
    </source>
</evidence>
<evidence type="ECO:0000256" key="3">
    <source>
        <dbReference type="ARBA" id="ARBA00022692"/>
    </source>
</evidence>
<keyword evidence="7" id="KW-0472">Membrane</keyword>
<evidence type="ECO:0000256" key="5">
    <source>
        <dbReference type="ARBA" id="ARBA00022824"/>
    </source>
</evidence>
<dbReference type="InterPro" id="IPR008979">
    <property type="entry name" value="Galactose-bd-like_sf"/>
</dbReference>
<protein>
    <recommendedName>
        <fullName evidence="12">Malectin domain-containing protein</fullName>
    </recommendedName>
</protein>
<evidence type="ECO:0000259" key="12">
    <source>
        <dbReference type="Pfam" id="PF11721"/>
    </source>
</evidence>